<reference evidence="10 11" key="1">
    <citation type="submission" date="2019-07" db="EMBL/GenBank/DDBJ databases">
        <title>Caenimonas sedimenti sp. nov., isolated from activated sludge.</title>
        <authorList>
            <person name="Xu J."/>
        </authorList>
    </citation>
    <scope>NUCLEOTIDE SEQUENCE [LARGE SCALE GENOMIC DNA]</scope>
    <source>
        <strain evidence="10 11">HX-9-20</strain>
    </source>
</reference>
<dbReference type="PANTHER" id="PTHR43289">
    <property type="entry name" value="MITOGEN-ACTIVATED PROTEIN KINASE KINASE KINASE 20-RELATED"/>
    <property type="match status" value="1"/>
</dbReference>
<keyword evidence="11" id="KW-1185">Reference proteome</keyword>
<evidence type="ECO:0000256" key="2">
    <source>
        <dbReference type="ARBA" id="ARBA00022679"/>
    </source>
</evidence>
<dbReference type="OrthoDB" id="9791419at2"/>
<evidence type="ECO:0000259" key="8">
    <source>
        <dbReference type="PROSITE" id="PS50011"/>
    </source>
</evidence>
<dbReference type="EMBL" id="VOBQ01000001">
    <property type="protein sequence ID" value="TWO73348.1"/>
    <property type="molecule type" value="Genomic_DNA"/>
</dbReference>
<name>A0A562ZYA4_9BURK</name>
<evidence type="ECO:0000256" key="7">
    <source>
        <dbReference type="PROSITE-ProRule" id="PRU10141"/>
    </source>
</evidence>
<dbReference type="SUPFAM" id="SSF56112">
    <property type="entry name" value="Protein kinase-like (PK-like)"/>
    <property type="match status" value="1"/>
</dbReference>
<dbReference type="Gene3D" id="1.10.510.10">
    <property type="entry name" value="Transferase(Phosphotransferase) domain 1"/>
    <property type="match status" value="1"/>
</dbReference>
<dbReference type="SMART" id="SM00220">
    <property type="entry name" value="S_TKc"/>
    <property type="match status" value="1"/>
</dbReference>
<dbReference type="InterPro" id="IPR000595">
    <property type="entry name" value="cNMP-bd_dom"/>
</dbReference>
<keyword evidence="1" id="KW-0140">cGMP</keyword>
<keyword evidence="2" id="KW-0808">Transferase</keyword>
<evidence type="ECO:0000256" key="6">
    <source>
        <dbReference type="ARBA" id="ARBA00022992"/>
    </source>
</evidence>
<dbReference type="Pfam" id="PF00069">
    <property type="entry name" value="Pkinase"/>
    <property type="match status" value="1"/>
</dbReference>
<dbReference type="InterPro" id="IPR000719">
    <property type="entry name" value="Prot_kinase_dom"/>
</dbReference>
<gene>
    <name evidence="10" type="ORF">FN976_00440</name>
</gene>
<dbReference type="Proteomes" id="UP000318199">
    <property type="component" value="Unassembled WGS sequence"/>
</dbReference>
<dbReference type="InterPro" id="IPR017441">
    <property type="entry name" value="Protein_kinase_ATP_BS"/>
</dbReference>
<evidence type="ECO:0000256" key="1">
    <source>
        <dbReference type="ARBA" id="ARBA00022535"/>
    </source>
</evidence>
<dbReference type="GO" id="GO:0005524">
    <property type="term" value="F:ATP binding"/>
    <property type="evidence" value="ECO:0007669"/>
    <property type="project" value="UniProtKB-UniRule"/>
</dbReference>
<dbReference type="InterPro" id="IPR011009">
    <property type="entry name" value="Kinase-like_dom_sf"/>
</dbReference>
<evidence type="ECO:0000259" key="9">
    <source>
        <dbReference type="PROSITE" id="PS50042"/>
    </source>
</evidence>
<dbReference type="CDD" id="cd00038">
    <property type="entry name" value="CAP_ED"/>
    <property type="match status" value="1"/>
</dbReference>
<keyword evidence="4 10" id="KW-0418">Kinase</keyword>
<evidence type="ECO:0000313" key="11">
    <source>
        <dbReference type="Proteomes" id="UP000318199"/>
    </source>
</evidence>
<comment type="caution">
    <text evidence="10">The sequence shown here is derived from an EMBL/GenBank/DDBJ whole genome shotgun (WGS) entry which is preliminary data.</text>
</comment>
<dbReference type="CDD" id="cd14014">
    <property type="entry name" value="STKc_PknB_like"/>
    <property type="match status" value="1"/>
</dbReference>
<dbReference type="AlphaFoldDB" id="A0A562ZYA4"/>
<protein>
    <submittedName>
        <fullName evidence="10">Protein kinase</fullName>
    </submittedName>
</protein>
<feature type="domain" description="Cyclic nucleotide-binding" evidence="9">
    <location>
        <begin position="299"/>
        <end position="397"/>
    </location>
</feature>
<dbReference type="SUPFAM" id="SSF51206">
    <property type="entry name" value="cAMP-binding domain-like"/>
    <property type="match status" value="1"/>
</dbReference>
<evidence type="ECO:0000256" key="3">
    <source>
        <dbReference type="ARBA" id="ARBA00022741"/>
    </source>
</evidence>
<dbReference type="InterPro" id="IPR008271">
    <property type="entry name" value="Ser/Thr_kinase_AS"/>
</dbReference>
<dbReference type="InterPro" id="IPR018490">
    <property type="entry name" value="cNMP-bd_dom_sf"/>
</dbReference>
<sequence>MSASRPTTIGKYRILKELGRGASSTVYLGEDEFNQRHVAIKQIHAHLLRNPETSESYRKGLLREAKIAGRLRHPHVVQLLDVDGDANPPYLVLEYVSGSTLSVYTKADQLLPVSQVLDIVYKCCSALDHAHLRGLVHRDVKPANVMLQLDGSIKVADFGTAFSTTGEGTTQKGLAGSPLYIAPELIRGEAPTHKSDMFSLGVMLYELLTGRQPFLADTEFAVLYKIGNEEPPPPSSLRTDLPEALDHLIARAIAKKPEDRPAEWPEFADAVLNVSKNLPKSPSKDRASERYVQMRVLPFFAGFTDAALWETLRLGRLREFAAGATLMEEDTKGESFLVLLEGRVKIQRQGAHLMTVESGTTLGEMCLLQPDNPVRSATAIAETAGVAVEIRGDALKRASDDLQMLFDKAFIRLMVNRLIAANKQLQTWAGLDVFVGGST</sequence>
<accession>A0A562ZYA4</accession>
<dbReference type="InterPro" id="IPR014710">
    <property type="entry name" value="RmlC-like_jellyroll"/>
</dbReference>
<dbReference type="SMART" id="SM00100">
    <property type="entry name" value="cNMP"/>
    <property type="match status" value="1"/>
</dbReference>
<proteinExistence type="predicted"/>
<dbReference type="RefSeq" id="WP_145889847.1">
    <property type="nucleotide sequence ID" value="NZ_VOBQ01000001.1"/>
</dbReference>
<keyword evidence="5 7" id="KW-0067">ATP-binding</keyword>
<dbReference type="PROSITE" id="PS00107">
    <property type="entry name" value="PROTEIN_KINASE_ATP"/>
    <property type="match status" value="1"/>
</dbReference>
<dbReference type="PROSITE" id="PS50011">
    <property type="entry name" value="PROTEIN_KINASE_DOM"/>
    <property type="match status" value="1"/>
</dbReference>
<dbReference type="GO" id="GO:0004674">
    <property type="term" value="F:protein serine/threonine kinase activity"/>
    <property type="evidence" value="ECO:0007669"/>
    <property type="project" value="TreeGrafter"/>
</dbReference>
<evidence type="ECO:0000256" key="5">
    <source>
        <dbReference type="ARBA" id="ARBA00022840"/>
    </source>
</evidence>
<dbReference type="GO" id="GO:0030553">
    <property type="term" value="F:cGMP binding"/>
    <property type="evidence" value="ECO:0007669"/>
    <property type="project" value="UniProtKB-KW"/>
</dbReference>
<keyword evidence="3 7" id="KW-0547">Nucleotide-binding</keyword>
<keyword evidence="6" id="KW-0142">cGMP-binding</keyword>
<feature type="binding site" evidence="7">
    <location>
        <position position="41"/>
    </location>
    <ligand>
        <name>ATP</name>
        <dbReference type="ChEBI" id="CHEBI:30616"/>
    </ligand>
</feature>
<dbReference type="PROSITE" id="PS00108">
    <property type="entry name" value="PROTEIN_KINASE_ST"/>
    <property type="match status" value="1"/>
</dbReference>
<organism evidence="10 11">
    <name type="scientific">Caenimonas sedimenti</name>
    <dbReference type="NCBI Taxonomy" id="2596921"/>
    <lineage>
        <taxon>Bacteria</taxon>
        <taxon>Pseudomonadati</taxon>
        <taxon>Pseudomonadota</taxon>
        <taxon>Betaproteobacteria</taxon>
        <taxon>Burkholderiales</taxon>
        <taxon>Comamonadaceae</taxon>
        <taxon>Caenimonas</taxon>
    </lineage>
</organism>
<dbReference type="Gene3D" id="2.60.120.10">
    <property type="entry name" value="Jelly Rolls"/>
    <property type="match status" value="1"/>
</dbReference>
<feature type="domain" description="Protein kinase" evidence="8">
    <location>
        <begin position="12"/>
        <end position="272"/>
    </location>
</feature>
<evidence type="ECO:0000313" key="10">
    <source>
        <dbReference type="EMBL" id="TWO73348.1"/>
    </source>
</evidence>
<dbReference type="Gene3D" id="3.30.200.20">
    <property type="entry name" value="Phosphorylase Kinase, domain 1"/>
    <property type="match status" value="1"/>
</dbReference>
<evidence type="ECO:0000256" key="4">
    <source>
        <dbReference type="ARBA" id="ARBA00022777"/>
    </source>
</evidence>
<dbReference type="PANTHER" id="PTHR43289:SF6">
    <property type="entry name" value="SERINE_THREONINE-PROTEIN KINASE NEKL-3"/>
    <property type="match status" value="1"/>
</dbReference>
<dbReference type="PROSITE" id="PS50042">
    <property type="entry name" value="CNMP_BINDING_3"/>
    <property type="match status" value="1"/>
</dbReference>
<dbReference type="Pfam" id="PF00027">
    <property type="entry name" value="cNMP_binding"/>
    <property type="match status" value="1"/>
</dbReference>